<evidence type="ECO:0000313" key="5">
    <source>
        <dbReference type="Proteomes" id="UP000887568"/>
    </source>
</evidence>
<keyword evidence="2" id="KW-0812">Transmembrane</keyword>
<dbReference type="AlphaFoldDB" id="A0A913ZII0"/>
<feature type="region of interest" description="Disordered" evidence="1">
    <location>
        <begin position="1105"/>
        <end position="1133"/>
    </location>
</feature>
<dbReference type="InterPro" id="IPR036691">
    <property type="entry name" value="Endo/exonu/phosph_ase_sf"/>
</dbReference>
<dbReference type="Gene3D" id="3.60.10.10">
    <property type="entry name" value="Endonuclease/exonuclease/phosphatase"/>
    <property type="match status" value="1"/>
</dbReference>
<name>A0A913ZII0_PATMI</name>
<dbReference type="SUPFAM" id="SSF56219">
    <property type="entry name" value="DNase I-like"/>
    <property type="match status" value="1"/>
</dbReference>
<feature type="compositionally biased region" description="Acidic residues" evidence="1">
    <location>
        <begin position="1206"/>
        <end position="1215"/>
    </location>
</feature>
<dbReference type="PANTHER" id="PTHR47027:SF20">
    <property type="entry name" value="REVERSE TRANSCRIPTASE-LIKE PROTEIN WITH RNA-DIRECTED DNA POLYMERASE DOMAIN"/>
    <property type="match status" value="1"/>
</dbReference>
<dbReference type="OrthoDB" id="6139000at2759"/>
<feature type="transmembrane region" description="Helical" evidence="2">
    <location>
        <begin position="1044"/>
        <end position="1068"/>
    </location>
</feature>
<accession>A0A913ZII0</accession>
<organism evidence="4 5">
    <name type="scientific">Patiria miniata</name>
    <name type="common">Bat star</name>
    <name type="synonym">Asterina miniata</name>
    <dbReference type="NCBI Taxonomy" id="46514"/>
    <lineage>
        <taxon>Eukaryota</taxon>
        <taxon>Metazoa</taxon>
        <taxon>Echinodermata</taxon>
        <taxon>Eleutherozoa</taxon>
        <taxon>Asterozoa</taxon>
        <taxon>Asteroidea</taxon>
        <taxon>Valvatacea</taxon>
        <taxon>Valvatida</taxon>
        <taxon>Asterinidae</taxon>
        <taxon>Patiria</taxon>
    </lineage>
</organism>
<keyword evidence="5" id="KW-1185">Reference proteome</keyword>
<dbReference type="CDD" id="cd09076">
    <property type="entry name" value="L1-EN"/>
    <property type="match status" value="1"/>
</dbReference>
<sequence>MRTGLSDSLDHIDDSRKTAIIDHELDRLNVDIAALQETRLADCGSLKEKNYTFFWHGKSAEETREHGVGFAVKNTLIATTVPPTGGSERILAIRISTSSGPANLLSVYAPTLCSPPESKDKFYEELDTAISTIPKNEHLFLLGDFNARVGADHESWPDCLGHFGVGSMNENGQRLLELCCYHQLCITNTFFQTKPLHRVSWRHPRSKRWHQLDLIITRRETLNFVHFTRTFHSADCDTDHSLVLSKVKLQRRQVHHAKQKARPRINASRSINPTVTQLFLTSLDQALSSSNQQSAVDKWNCLRDTIYDQALAAYGKKVRKNADWFEASGAEMEPVIEVKRTAFLKYKDNPSTRNLEALRKARGKAQQTARRCANNYWLKLSSRIQAASDAGDIRGMYEGIKQATGPSIKKTAPLKSKSGEVITDSSKQMERWAEHYMELYATENTVSEEALNGIANMPVMEELDKDPTQEELSKAIDSLACGKAPGADGITPDIIQLGKPTLLPHLHDLLCLCWNEGAVPQDMRDAKIVTLYKNKGDRSDCNNYRGISLLSTVGKVFARVALIRLQLLAERVYPETQCGFRAARSTVDMIFTLRQLQEKCREQRRPLYLAFVDLTKAFDLVSRDGLFKLLVKIGCPPKLLSIVTSFHNNMQGSVCCDGETSEAFPIRSGVIFFSLLLSFAFGSSPEGVYLHSRADGKLFNLARLRSKTKVTSVLLREMLFADDAALASHTETGLQQLVDRLSYACKEFALTISIKKTHVMGQEVETPSSISIDNKTLDCVGTFTYLGSTVASNLSLDAELSTRLARAATVMARLAKRVWSNKNLTVRTKLQVYQACVISTLLYSSEAWTTYTRQEKRLNSFHLRCLRRILGIKWQDKVPNTEVLERAHSTSMFAMLSQRRLRWLGHVHRMDSGRLPRAILYGELSSGSRPIGRPNLRFKDVCKRDMRQAGIDPNSWEEAAQDRSAWRQTVAAGIHRAEERRTTLLQEKRQRRKLRVAAPTPESVPSPFVCANCGRDCHARIGLLSHSRRCNKDDNPPGAVHRQLKVIICVVSCLVGLSVICAVVFYVYKKKRSKKYYITDPNGGGQLASYVPRYTQQAFDAATFDDGSVDHTDADEEDENQDSPSGSLLSISKTKGAEASSLDCGSTRDESSPACPLLSPATEVEKLVRPTMQVGSSVCLDKEVDEPAEMLPLLNGKGSQQTIGEYQEDDCETKL</sequence>
<feature type="domain" description="Reverse transcriptase" evidence="3">
    <location>
        <begin position="512"/>
        <end position="790"/>
    </location>
</feature>
<feature type="region of interest" description="Disordered" evidence="1">
    <location>
        <begin position="1194"/>
        <end position="1215"/>
    </location>
</feature>
<evidence type="ECO:0000259" key="3">
    <source>
        <dbReference type="PROSITE" id="PS50878"/>
    </source>
</evidence>
<dbReference type="GeneID" id="119724013"/>
<keyword evidence="2" id="KW-0472">Membrane</keyword>
<protein>
    <recommendedName>
        <fullName evidence="3">Reverse transcriptase domain-containing protein</fullName>
    </recommendedName>
</protein>
<dbReference type="Pfam" id="PF00078">
    <property type="entry name" value="RVT_1"/>
    <property type="match status" value="1"/>
</dbReference>
<dbReference type="Proteomes" id="UP000887568">
    <property type="component" value="Unplaced"/>
</dbReference>
<evidence type="ECO:0000256" key="1">
    <source>
        <dbReference type="SAM" id="MobiDB-lite"/>
    </source>
</evidence>
<feature type="compositionally biased region" description="Polar residues" evidence="1">
    <location>
        <begin position="1122"/>
        <end position="1133"/>
    </location>
</feature>
<dbReference type="GO" id="GO:0003824">
    <property type="term" value="F:catalytic activity"/>
    <property type="evidence" value="ECO:0007669"/>
    <property type="project" value="InterPro"/>
</dbReference>
<proteinExistence type="predicted"/>
<dbReference type="PROSITE" id="PS50878">
    <property type="entry name" value="RT_POL"/>
    <property type="match status" value="1"/>
</dbReference>
<dbReference type="InterPro" id="IPR000477">
    <property type="entry name" value="RT_dom"/>
</dbReference>
<evidence type="ECO:0000313" key="4">
    <source>
        <dbReference type="EnsemblMetazoa" id="XP_038050861.1"/>
    </source>
</evidence>
<dbReference type="PANTHER" id="PTHR47027">
    <property type="entry name" value="REVERSE TRANSCRIPTASE DOMAIN-CONTAINING PROTEIN"/>
    <property type="match status" value="1"/>
</dbReference>
<evidence type="ECO:0000256" key="2">
    <source>
        <dbReference type="SAM" id="Phobius"/>
    </source>
</evidence>
<dbReference type="RefSeq" id="XP_038050861.1">
    <property type="nucleotide sequence ID" value="XM_038194933.1"/>
</dbReference>
<dbReference type="CDD" id="cd01650">
    <property type="entry name" value="RT_nLTR_like"/>
    <property type="match status" value="1"/>
</dbReference>
<dbReference type="EnsemblMetazoa" id="XM_038194933.1">
    <property type="protein sequence ID" value="XP_038050861.1"/>
    <property type="gene ID" value="LOC119724013"/>
</dbReference>
<dbReference type="Pfam" id="PF03372">
    <property type="entry name" value="Exo_endo_phos"/>
    <property type="match status" value="1"/>
</dbReference>
<reference evidence="4" key="1">
    <citation type="submission" date="2022-11" db="UniProtKB">
        <authorList>
            <consortium name="EnsemblMetazoa"/>
        </authorList>
    </citation>
    <scope>IDENTIFICATION</scope>
</reference>
<dbReference type="InterPro" id="IPR005135">
    <property type="entry name" value="Endo/exonuclease/phosphatase"/>
</dbReference>
<keyword evidence="2" id="KW-1133">Transmembrane helix</keyword>
<dbReference type="OMA" id="NHAASWK"/>